<dbReference type="SUPFAM" id="SSF90112">
    <property type="entry name" value="Neurotransmitter-gated ion-channel transmembrane pore"/>
    <property type="match status" value="1"/>
</dbReference>
<dbReference type="GO" id="GO:0004888">
    <property type="term" value="F:transmembrane signaling receptor activity"/>
    <property type="evidence" value="ECO:0007669"/>
    <property type="project" value="InterPro"/>
</dbReference>
<feature type="transmembrane region" description="Helical" evidence="5">
    <location>
        <begin position="412"/>
        <end position="435"/>
    </location>
</feature>
<dbReference type="PROSITE" id="PS00236">
    <property type="entry name" value="NEUROTR_ION_CHANNEL"/>
    <property type="match status" value="1"/>
</dbReference>
<dbReference type="CDD" id="cd18989">
    <property type="entry name" value="LGIC_ECD_cation"/>
    <property type="match status" value="1"/>
</dbReference>
<dbReference type="CDD" id="cd19051">
    <property type="entry name" value="LGIC_TM_cation"/>
    <property type="match status" value="1"/>
</dbReference>
<evidence type="ECO:0000259" key="6">
    <source>
        <dbReference type="Pfam" id="PF02931"/>
    </source>
</evidence>
<comment type="similarity">
    <text evidence="5">Belongs to the ligand-gated ion channel (TC 1.A.9) family.</text>
</comment>
<feature type="transmembrane region" description="Helical" evidence="5">
    <location>
        <begin position="237"/>
        <end position="261"/>
    </location>
</feature>
<feature type="signal peptide" evidence="5">
    <location>
        <begin position="1"/>
        <end position="23"/>
    </location>
</feature>
<comment type="subcellular location">
    <subcellularLocation>
        <location evidence="1">Membrane</location>
        <topology evidence="1">Multi-pass membrane protein</topology>
    </subcellularLocation>
</comment>
<dbReference type="Gene3D" id="2.70.170.10">
    <property type="entry name" value="Neurotransmitter-gated ion-channel ligand-binding domain"/>
    <property type="match status" value="1"/>
</dbReference>
<protein>
    <submittedName>
        <fullName evidence="8">Uncharacterized protein</fullName>
    </submittedName>
</protein>
<keyword evidence="4 5" id="KW-0472">Membrane</keyword>
<dbReference type="InterPro" id="IPR038050">
    <property type="entry name" value="Neuro_actylchol_rec"/>
</dbReference>
<keyword evidence="5" id="KW-0732">Signal</keyword>
<name>A0A9D4RVL1_DREPO</name>
<evidence type="ECO:0000256" key="5">
    <source>
        <dbReference type="RuleBase" id="RU000687"/>
    </source>
</evidence>
<dbReference type="InterPro" id="IPR006202">
    <property type="entry name" value="Neur_chan_lig-bd"/>
</dbReference>
<dbReference type="Gene3D" id="1.20.58.390">
    <property type="entry name" value="Neurotransmitter-gated ion-channel transmembrane domain"/>
    <property type="match status" value="1"/>
</dbReference>
<keyword evidence="5" id="KW-0407">Ion channel</keyword>
<dbReference type="Pfam" id="PF02932">
    <property type="entry name" value="Neur_chan_memb"/>
    <property type="match status" value="1"/>
</dbReference>
<evidence type="ECO:0000313" key="9">
    <source>
        <dbReference type="Proteomes" id="UP000828390"/>
    </source>
</evidence>
<organism evidence="8 9">
    <name type="scientific">Dreissena polymorpha</name>
    <name type="common">Zebra mussel</name>
    <name type="synonym">Mytilus polymorpha</name>
    <dbReference type="NCBI Taxonomy" id="45954"/>
    <lineage>
        <taxon>Eukaryota</taxon>
        <taxon>Metazoa</taxon>
        <taxon>Spiralia</taxon>
        <taxon>Lophotrochozoa</taxon>
        <taxon>Mollusca</taxon>
        <taxon>Bivalvia</taxon>
        <taxon>Autobranchia</taxon>
        <taxon>Heteroconchia</taxon>
        <taxon>Euheterodonta</taxon>
        <taxon>Imparidentia</taxon>
        <taxon>Neoheterodontei</taxon>
        <taxon>Myida</taxon>
        <taxon>Dreissenoidea</taxon>
        <taxon>Dreissenidae</taxon>
        <taxon>Dreissena</taxon>
    </lineage>
</organism>
<reference evidence="8" key="2">
    <citation type="submission" date="2020-11" db="EMBL/GenBank/DDBJ databases">
        <authorList>
            <person name="McCartney M.A."/>
            <person name="Auch B."/>
            <person name="Kono T."/>
            <person name="Mallez S."/>
            <person name="Becker A."/>
            <person name="Gohl D.M."/>
            <person name="Silverstein K.A.T."/>
            <person name="Koren S."/>
            <person name="Bechman K.B."/>
            <person name="Herman A."/>
            <person name="Abrahante J.E."/>
            <person name="Garbe J."/>
        </authorList>
    </citation>
    <scope>NUCLEOTIDE SEQUENCE</scope>
    <source>
        <strain evidence="8">Duluth1</strain>
        <tissue evidence="8">Whole animal</tissue>
    </source>
</reference>
<keyword evidence="5" id="KW-0813">Transport</keyword>
<keyword evidence="5" id="KW-0406">Ion transport</keyword>
<gene>
    <name evidence="8" type="ORF">DPMN_006679</name>
</gene>
<dbReference type="EMBL" id="JAIWYP010000001">
    <property type="protein sequence ID" value="KAH3882734.1"/>
    <property type="molecule type" value="Genomic_DNA"/>
</dbReference>
<evidence type="ECO:0000256" key="2">
    <source>
        <dbReference type="ARBA" id="ARBA00022692"/>
    </source>
</evidence>
<dbReference type="InterPro" id="IPR036719">
    <property type="entry name" value="Neuro-gated_channel_TM_sf"/>
</dbReference>
<dbReference type="SUPFAM" id="SSF63712">
    <property type="entry name" value="Nicotinic receptor ligand binding domain-like"/>
    <property type="match status" value="1"/>
</dbReference>
<keyword evidence="2 5" id="KW-0812">Transmembrane</keyword>
<dbReference type="InterPro" id="IPR036734">
    <property type="entry name" value="Neur_chan_lig-bd_sf"/>
</dbReference>
<evidence type="ECO:0000313" key="8">
    <source>
        <dbReference type="EMBL" id="KAH3882734.1"/>
    </source>
</evidence>
<keyword evidence="9" id="KW-1185">Reference proteome</keyword>
<keyword evidence="3 5" id="KW-1133">Transmembrane helix</keyword>
<dbReference type="FunFam" id="2.70.170.10:FF:000028">
    <property type="entry name" value="AcetylCholine Receptor"/>
    <property type="match status" value="1"/>
</dbReference>
<feature type="transmembrane region" description="Helical" evidence="5">
    <location>
        <begin position="299"/>
        <end position="322"/>
    </location>
</feature>
<dbReference type="PANTHER" id="PTHR18945">
    <property type="entry name" value="NEUROTRANSMITTER GATED ION CHANNEL"/>
    <property type="match status" value="1"/>
</dbReference>
<dbReference type="Pfam" id="PF02931">
    <property type="entry name" value="Neur_chan_LBD"/>
    <property type="match status" value="1"/>
</dbReference>
<dbReference type="InterPro" id="IPR006029">
    <property type="entry name" value="Neurotrans-gated_channel_TM"/>
</dbReference>
<comment type="caution">
    <text evidence="8">The sequence shown here is derived from an EMBL/GenBank/DDBJ whole genome shotgun (WGS) entry which is preliminary data.</text>
</comment>
<feature type="domain" description="Neurotransmitter-gated ion-channel transmembrane" evidence="7">
    <location>
        <begin position="244"/>
        <end position="381"/>
    </location>
</feature>
<dbReference type="PRINTS" id="PR00252">
    <property type="entry name" value="NRIONCHANNEL"/>
</dbReference>
<evidence type="ECO:0000256" key="1">
    <source>
        <dbReference type="ARBA" id="ARBA00004141"/>
    </source>
</evidence>
<evidence type="ECO:0000256" key="4">
    <source>
        <dbReference type="ARBA" id="ARBA00023136"/>
    </source>
</evidence>
<feature type="chain" id="PRO_5039760579" evidence="5">
    <location>
        <begin position="24"/>
        <end position="442"/>
    </location>
</feature>
<dbReference type="GO" id="GO:0016020">
    <property type="term" value="C:membrane"/>
    <property type="evidence" value="ECO:0007669"/>
    <property type="project" value="UniProtKB-SubCell"/>
</dbReference>
<evidence type="ECO:0000256" key="3">
    <source>
        <dbReference type="ARBA" id="ARBA00022989"/>
    </source>
</evidence>
<accession>A0A9D4RVL1</accession>
<dbReference type="Proteomes" id="UP000828390">
    <property type="component" value="Unassembled WGS sequence"/>
</dbReference>
<dbReference type="InterPro" id="IPR006201">
    <property type="entry name" value="Neur_channel"/>
</dbReference>
<feature type="transmembrane region" description="Helical" evidence="5">
    <location>
        <begin position="268"/>
        <end position="287"/>
    </location>
</feature>
<sequence length="442" mass="50847">MRLFVYFFILWVVWSLQCIGVRSDNDTHTEYDLHERLFALYNSNIMPRNVKSSDPFQVGIELYMMSIEDINELKQTISIMAFLEITWKDRFLAWTPFEYSNITSINVKVKDIWTPDIVLESTLDKQTDLIDEDGNAIISSDGSVIIWPYDRFTVSCKIFIVQYPFDEQICKFDFLSWTNPSSNLVLNSSSTETSKKYYKESGEWALKRGLVLSERRPTGDDAWDHVVFTLELQRKSLFVVLNVMLPIVFISFLNTFCFMLPSDGGERITFCISIFLTLAVYMTIINGSLPKTSDEVPIFGVYICLQLIGCGLSIIATVLSLYCYHESEDRPVCACLQVLVRVLCMRRGHQKYQQHDINNGKENNVDGKIIKEANDTIDDCVKRNSLTPNVNVTLQHSTSITWRMVSCALDRFCFMASIVWHVVLIGVLLCVMFFIKARSMKS</sequence>
<reference evidence="8" key="1">
    <citation type="journal article" date="2019" name="bioRxiv">
        <title>The Genome of the Zebra Mussel, Dreissena polymorpha: A Resource for Invasive Species Research.</title>
        <authorList>
            <person name="McCartney M.A."/>
            <person name="Auch B."/>
            <person name="Kono T."/>
            <person name="Mallez S."/>
            <person name="Zhang Y."/>
            <person name="Obille A."/>
            <person name="Becker A."/>
            <person name="Abrahante J.E."/>
            <person name="Garbe J."/>
            <person name="Badalamenti J.P."/>
            <person name="Herman A."/>
            <person name="Mangelson H."/>
            <person name="Liachko I."/>
            <person name="Sullivan S."/>
            <person name="Sone E.D."/>
            <person name="Koren S."/>
            <person name="Silverstein K.A.T."/>
            <person name="Beckman K.B."/>
            <person name="Gohl D.M."/>
        </authorList>
    </citation>
    <scope>NUCLEOTIDE SEQUENCE</scope>
    <source>
        <strain evidence="8">Duluth1</strain>
        <tissue evidence="8">Whole animal</tissue>
    </source>
</reference>
<feature type="domain" description="Neurotransmitter-gated ion-channel ligand-binding" evidence="6">
    <location>
        <begin position="31"/>
        <end position="235"/>
    </location>
</feature>
<evidence type="ECO:0000259" key="7">
    <source>
        <dbReference type="Pfam" id="PF02932"/>
    </source>
</evidence>
<dbReference type="InterPro" id="IPR018000">
    <property type="entry name" value="Neurotransmitter_ion_chnl_CS"/>
</dbReference>
<dbReference type="AlphaFoldDB" id="A0A9D4RVL1"/>
<dbReference type="GO" id="GO:0005230">
    <property type="term" value="F:extracellular ligand-gated monoatomic ion channel activity"/>
    <property type="evidence" value="ECO:0007669"/>
    <property type="project" value="InterPro"/>
</dbReference>
<proteinExistence type="inferred from homology"/>